<dbReference type="EMBL" id="CP029425">
    <property type="protein sequence ID" value="AWL92635.1"/>
    <property type="molecule type" value="Genomic_DNA"/>
</dbReference>
<dbReference type="KEGG" id="bot:CIT37_10740"/>
<dbReference type="Proteomes" id="UP000215703">
    <property type="component" value="Chromosome"/>
</dbReference>
<organism evidence="1 2">
    <name type="scientific">Bradyrhizobium ottawaense</name>
    <dbReference type="NCBI Taxonomy" id="931866"/>
    <lineage>
        <taxon>Bacteria</taxon>
        <taxon>Pseudomonadati</taxon>
        <taxon>Pseudomonadota</taxon>
        <taxon>Alphaproteobacteria</taxon>
        <taxon>Hyphomicrobiales</taxon>
        <taxon>Nitrobacteraceae</taxon>
        <taxon>Bradyrhizobium</taxon>
    </lineage>
</organism>
<sequence length="241" mass="27140">MNVLARVNTVDADAILKRCLDYLGQAEEFRAGRRKELPDASLLAKPFGCILEARADGEDLFNLGTPFVAAKIEDLDAPDEERRERYFDPWDYALMLVMLLAGARFRFDRSKYARYYFLAYVGLVGKVGNHSLRRIIMNPPPGSDVRQTRRTPDAHLDYRRAGLKAIAKRVVRKLGQKTRSHSRGREDSIAFAVELFARQLATHGADRLLGLNVADYEALLRRALAVADAMHSALHDLKAGQ</sequence>
<dbReference type="AlphaFoldDB" id="A0A2U8P4H8"/>
<reference evidence="1 2" key="2">
    <citation type="journal article" date="2017" name="Syst. Appl. Microbiol.">
        <title>Soybeans inoculated with root zone soils of Canadian native legumes harbour diverse and novel Bradyrhizobium spp. that possess agricultural potential.</title>
        <authorList>
            <person name="Bromfield E.S.P."/>
            <person name="Cloutier S."/>
            <person name="Tambong J.T."/>
            <person name="Tran Thi T.V."/>
        </authorList>
    </citation>
    <scope>NUCLEOTIDE SEQUENCE [LARGE SCALE GENOMIC DNA]</scope>
    <source>
        <strain evidence="1 2">OO99</strain>
    </source>
</reference>
<name>A0A2U8P4H8_9BRAD</name>
<protein>
    <submittedName>
        <fullName evidence="1">Uncharacterized protein</fullName>
    </submittedName>
</protein>
<evidence type="ECO:0000313" key="2">
    <source>
        <dbReference type="Proteomes" id="UP000215703"/>
    </source>
</evidence>
<gene>
    <name evidence="1" type="ORF">CIT37_10740</name>
</gene>
<accession>A0A2U8P4H8</accession>
<reference evidence="1 2" key="1">
    <citation type="journal article" date="2014" name="Int. J. Syst. Evol. Microbiol.">
        <title>Bradyrhizobium ottawaense sp. nov., a symbiotic nitrogen fixing bacterium from root nodules of soybeans in Canada.</title>
        <authorList>
            <person name="Yu X."/>
            <person name="Cloutier S."/>
            <person name="Tambong J.T."/>
            <person name="Bromfield E.S."/>
        </authorList>
    </citation>
    <scope>NUCLEOTIDE SEQUENCE [LARGE SCALE GENOMIC DNA]</scope>
    <source>
        <strain evidence="1 2">OO99</strain>
    </source>
</reference>
<evidence type="ECO:0000313" key="1">
    <source>
        <dbReference type="EMBL" id="AWL92635.1"/>
    </source>
</evidence>
<proteinExistence type="predicted"/>